<name>A0A8B3S0N0_9EURY</name>
<organism evidence="1 2">
    <name type="scientific">Candidatus Argoarchaeum ethanivorans</name>
    <dbReference type="NCBI Taxonomy" id="2608793"/>
    <lineage>
        <taxon>Archaea</taxon>
        <taxon>Methanobacteriati</taxon>
        <taxon>Methanobacteriota</taxon>
        <taxon>Stenosarchaea group</taxon>
        <taxon>Methanomicrobia</taxon>
        <taxon>Methanosarcinales</taxon>
        <taxon>Methanosarcinales incertae sedis</taxon>
        <taxon>GOM Arc I cluster</taxon>
        <taxon>Candidatus Argoarchaeum</taxon>
    </lineage>
</organism>
<dbReference type="EMBL" id="RPGO01000034">
    <property type="protein sequence ID" value="RZB28853.1"/>
    <property type="molecule type" value="Genomic_DNA"/>
</dbReference>
<evidence type="ECO:0000313" key="2">
    <source>
        <dbReference type="Proteomes" id="UP000291831"/>
    </source>
</evidence>
<protein>
    <submittedName>
        <fullName evidence="1">Uncharacterized protein</fullName>
    </submittedName>
</protein>
<accession>A0A8B3S0N0</accession>
<reference evidence="2" key="1">
    <citation type="submission" date="2019-01" db="EMBL/GenBank/DDBJ databases">
        <title>Anaerobic oxidation of ethane by archaea from a marine hydrocarbon seep.</title>
        <authorList>
            <person name="Musat F."/>
        </authorList>
    </citation>
    <scope>NUCLEOTIDE SEQUENCE [LARGE SCALE GENOMIC DNA]</scope>
</reference>
<proteinExistence type="predicted"/>
<sequence>MLVQLTKEMESVSSFDWRVKMGKSKYSKEYMEDAWNPAVIHYTQDHALSEAVTLHGVEPFHLNVHLPTKLINIDVAGQKLSSLLTNQE</sequence>
<evidence type="ECO:0000313" key="1">
    <source>
        <dbReference type="EMBL" id="RZB28853.1"/>
    </source>
</evidence>
<gene>
    <name evidence="1" type="ORF">AEth_01729</name>
</gene>
<comment type="caution">
    <text evidence="1">The sequence shown here is derived from an EMBL/GenBank/DDBJ whole genome shotgun (WGS) entry which is preliminary data.</text>
</comment>
<dbReference type="Proteomes" id="UP000291831">
    <property type="component" value="Unassembled WGS sequence"/>
</dbReference>
<dbReference type="AlphaFoldDB" id="A0A8B3S0N0"/>